<protein>
    <submittedName>
        <fullName evidence="2">Uncharacterized protein</fullName>
    </submittedName>
</protein>
<evidence type="ECO:0000313" key="3">
    <source>
        <dbReference type="Proteomes" id="UP000007796"/>
    </source>
</evidence>
<dbReference type="GeneID" id="25978499"/>
<organism evidence="3">
    <name type="scientific">Grosmannia clavigera (strain kw1407 / UAMH 11150)</name>
    <name type="common">Blue stain fungus</name>
    <name type="synonym">Graphiocladiella clavigera</name>
    <dbReference type="NCBI Taxonomy" id="655863"/>
    <lineage>
        <taxon>Eukaryota</taxon>
        <taxon>Fungi</taxon>
        <taxon>Dikarya</taxon>
        <taxon>Ascomycota</taxon>
        <taxon>Pezizomycotina</taxon>
        <taxon>Sordariomycetes</taxon>
        <taxon>Sordariomycetidae</taxon>
        <taxon>Ophiostomatales</taxon>
        <taxon>Ophiostomataceae</taxon>
        <taxon>Leptographium</taxon>
    </lineage>
</organism>
<feature type="compositionally biased region" description="Basic and acidic residues" evidence="1">
    <location>
        <begin position="88"/>
        <end position="118"/>
    </location>
</feature>
<accession>F0XBQ2</accession>
<name>F0XBQ2_GROCL</name>
<dbReference type="HOGENOM" id="CLU_1835373_0_0_1"/>
<feature type="region of interest" description="Disordered" evidence="1">
    <location>
        <begin position="30"/>
        <end position="73"/>
    </location>
</feature>
<dbReference type="Proteomes" id="UP000007796">
    <property type="component" value="Unassembled WGS sequence"/>
</dbReference>
<feature type="region of interest" description="Disordered" evidence="1">
    <location>
        <begin position="85"/>
        <end position="140"/>
    </location>
</feature>
<dbReference type="InParanoid" id="F0XBQ2"/>
<dbReference type="AlphaFoldDB" id="F0XBQ2"/>
<proteinExistence type="predicted"/>
<gene>
    <name evidence="2" type="ORF">CMQ_5202</name>
</gene>
<dbReference type="EMBL" id="GL629756">
    <property type="protein sequence ID" value="EFX04940.1"/>
    <property type="molecule type" value="Genomic_DNA"/>
</dbReference>
<evidence type="ECO:0000256" key="1">
    <source>
        <dbReference type="SAM" id="MobiDB-lite"/>
    </source>
</evidence>
<dbReference type="RefSeq" id="XP_014174422.1">
    <property type="nucleotide sequence ID" value="XM_014318947.1"/>
</dbReference>
<evidence type="ECO:0000313" key="2">
    <source>
        <dbReference type="EMBL" id="EFX04940.1"/>
    </source>
</evidence>
<sequence length="140" mass="15546">MPKPAIAQFGSIMLTGLRPDAGSYILRAAGPSRKGRGWAGEMEENDFRLGDVSKRAGAGEQSRLPARPPFASYSVRLSPSSLRHALVRGHDPHEAPEQRKQQRLRRGLEIRQREKTRDEDEDERASDEQTSGHAAVPHSL</sequence>
<reference evidence="2 3" key="1">
    <citation type="journal article" date="2011" name="Proc. Natl. Acad. Sci. U.S.A.">
        <title>Genome and transcriptome analyses of the mountain pine beetle-fungal symbiont Grosmannia clavigera, a lodgepole pine pathogen.</title>
        <authorList>
            <person name="DiGuistini S."/>
            <person name="Wang Y."/>
            <person name="Liao N.Y."/>
            <person name="Taylor G."/>
            <person name="Tanguay P."/>
            <person name="Feau N."/>
            <person name="Henrissat B."/>
            <person name="Chan S.K."/>
            <person name="Hesse-Orce U."/>
            <person name="Alamouti S.M."/>
            <person name="Tsui C.K.M."/>
            <person name="Docking R.T."/>
            <person name="Levasseur A."/>
            <person name="Haridas S."/>
            <person name="Robertson G."/>
            <person name="Birol I."/>
            <person name="Holt R.A."/>
            <person name="Marra M.A."/>
            <person name="Hamelin R.C."/>
            <person name="Hirst M."/>
            <person name="Jones S.J.M."/>
            <person name="Bohlmann J."/>
            <person name="Breuil C."/>
        </authorList>
    </citation>
    <scope>NUCLEOTIDE SEQUENCE [LARGE SCALE GENOMIC DNA]</scope>
    <source>
        <strain evidence="3">kw1407 / UAMH 11150</strain>
    </source>
</reference>
<keyword evidence="3" id="KW-1185">Reference proteome</keyword>
<feature type="compositionally biased region" description="Basic and acidic residues" evidence="1">
    <location>
        <begin position="45"/>
        <end position="54"/>
    </location>
</feature>